<dbReference type="PROSITE" id="PS00743">
    <property type="entry name" value="BETA_LACTAMASE_B_1"/>
    <property type="match status" value="1"/>
</dbReference>
<organism evidence="14 15">
    <name type="scientific">Kaistia nematophila</name>
    <dbReference type="NCBI Taxonomy" id="2994654"/>
    <lineage>
        <taxon>Bacteria</taxon>
        <taxon>Pseudomonadati</taxon>
        <taxon>Pseudomonadota</taxon>
        <taxon>Alphaproteobacteria</taxon>
        <taxon>Hyphomicrobiales</taxon>
        <taxon>Kaistiaceae</taxon>
        <taxon>Kaistia</taxon>
    </lineage>
</organism>
<dbReference type="Gene3D" id="3.60.15.10">
    <property type="entry name" value="Ribonuclease Z/Hydroxyacylglutathione hydrolase-like"/>
    <property type="match status" value="1"/>
</dbReference>
<keyword evidence="8" id="KW-0732">Signal</keyword>
<dbReference type="GO" id="GO:0046677">
    <property type="term" value="P:response to antibiotic"/>
    <property type="evidence" value="ECO:0007669"/>
    <property type="project" value="UniProtKB-KW"/>
</dbReference>
<evidence type="ECO:0000256" key="12">
    <source>
        <dbReference type="ARBA" id="ARBA00023251"/>
    </source>
</evidence>
<protein>
    <recommendedName>
        <fullName evidence="6">beta-lactamase</fullName>
        <ecNumber evidence="6">3.5.2.6</ecNumber>
    </recommendedName>
</protein>
<dbReference type="GO" id="GO:0008270">
    <property type="term" value="F:zinc ion binding"/>
    <property type="evidence" value="ECO:0007669"/>
    <property type="project" value="InterPro"/>
</dbReference>
<dbReference type="Proteomes" id="UP001144805">
    <property type="component" value="Unassembled WGS sequence"/>
</dbReference>
<evidence type="ECO:0000313" key="15">
    <source>
        <dbReference type="Proteomes" id="UP001144805"/>
    </source>
</evidence>
<evidence type="ECO:0000256" key="9">
    <source>
        <dbReference type="ARBA" id="ARBA00022764"/>
    </source>
</evidence>
<keyword evidence="15" id="KW-1185">Reference proteome</keyword>
<evidence type="ECO:0000256" key="6">
    <source>
        <dbReference type="ARBA" id="ARBA00012865"/>
    </source>
</evidence>
<keyword evidence="9" id="KW-0574">Periplasm</keyword>
<dbReference type="RefSeq" id="WP_266340859.1">
    <property type="nucleotide sequence ID" value="NZ_JAPKNK010000013.1"/>
</dbReference>
<evidence type="ECO:0000256" key="10">
    <source>
        <dbReference type="ARBA" id="ARBA00022801"/>
    </source>
</evidence>
<name>A0A9X3E706_9HYPH</name>
<dbReference type="Pfam" id="PF00753">
    <property type="entry name" value="Lactamase_B"/>
    <property type="match status" value="1"/>
</dbReference>
<comment type="cofactor">
    <cofactor evidence="2">
        <name>Zn(2+)</name>
        <dbReference type="ChEBI" id="CHEBI:29105"/>
    </cofactor>
</comment>
<keyword evidence="7" id="KW-0479">Metal-binding</keyword>
<feature type="domain" description="Metallo-beta-lactamase" evidence="13">
    <location>
        <begin position="24"/>
        <end position="217"/>
    </location>
</feature>
<dbReference type="InterPro" id="IPR036866">
    <property type="entry name" value="RibonucZ/Hydroxyglut_hydro"/>
</dbReference>
<dbReference type="EMBL" id="JAPKNK010000013">
    <property type="protein sequence ID" value="MCX5571897.1"/>
    <property type="molecule type" value="Genomic_DNA"/>
</dbReference>
<dbReference type="InterPro" id="IPR050855">
    <property type="entry name" value="NDM-1-like"/>
</dbReference>
<evidence type="ECO:0000256" key="4">
    <source>
        <dbReference type="ARBA" id="ARBA00005250"/>
    </source>
</evidence>
<evidence type="ECO:0000256" key="1">
    <source>
        <dbReference type="ARBA" id="ARBA00001526"/>
    </source>
</evidence>
<evidence type="ECO:0000256" key="11">
    <source>
        <dbReference type="ARBA" id="ARBA00022833"/>
    </source>
</evidence>
<evidence type="ECO:0000256" key="8">
    <source>
        <dbReference type="ARBA" id="ARBA00022729"/>
    </source>
</evidence>
<keyword evidence="12" id="KW-0046">Antibiotic resistance</keyword>
<proteinExistence type="inferred from homology"/>
<reference evidence="14" key="1">
    <citation type="submission" date="2022-11" db="EMBL/GenBank/DDBJ databases">
        <title>Biodiversity and phylogenetic relationships of bacteria.</title>
        <authorList>
            <person name="Machado R.A.R."/>
            <person name="Bhat A."/>
            <person name="Loulou A."/>
            <person name="Kallel S."/>
        </authorList>
    </citation>
    <scope>NUCLEOTIDE SEQUENCE</scope>
    <source>
        <strain evidence="14">K-TC2</strain>
    </source>
</reference>
<keyword evidence="11" id="KW-0862">Zinc</keyword>
<dbReference type="AlphaFoldDB" id="A0A9X3E706"/>
<comment type="subcellular location">
    <subcellularLocation>
        <location evidence="3">Periplasm</location>
    </subcellularLocation>
</comment>
<keyword evidence="10" id="KW-0378">Hydrolase</keyword>
<sequence>MRIEEGLHLVMSGGGGFDLTDAFDCNVFLVGAEDGWLMFDAGAGRDPDLVFDVLAGDGIDPASIRHLLLTHGHADHSGGAAALRERLGLAVHAGAATAAMVAKGDEEGISLGKAKRGGVYPPDYAYRACPVDGVWQADEVRHFGDVSVQLIETPGHSRDHVSYLVTTPRRKMLVAGDALFHGGKVAIQDISDCDVGAICETVRKLAAIEFDTLLPGHHGFTLKDARRHADLALQCVNRMQIPPSII</sequence>
<evidence type="ECO:0000313" key="14">
    <source>
        <dbReference type="EMBL" id="MCX5571897.1"/>
    </source>
</evidence>
<dbReference type="PANTHER" id="PTHR42951">
    <property type="entry name" value="METALLO-BETA-LACTAMASE DOMAIN-CONTAINING"/>
    <property type="match status" value="1"/>
</dbReference>
<dbReference type="EC" id="3.5.2.6" evidence="6"/>
<evidence type="ECO:0000256" key="7">
    <source>
        <dbReference type="ARBA" id="ARBA00022723"/>
    </source>
</evidence>
<dbReference type="GO" id="GO:0042597">
    <property type="term" value="C:periplasmic space"/>
    <property type="evidence" value="ECO:0007669"/>
    <property type="project" value="UniProtKB-SubCell"/>
</dbReference>
<dbReference type="GO" id="GO:0008800">
    <property type="term" value="F:beta-lactamase activity"/>
    <property type="evidence" value="ECO:0007669"/>
    <property type="project" value="UniProtKB-EC"/>
</dbReference>
<evidence type="ECO:0000256" key="3">
    <source>
        <dbReference type="ARBA" id="ARBA00004418"/>
    </source>
</evidence>
<comment type="subunit">
    <text evidence="5">Monomer.</text>
</comment>
<dbReference type="SMART" id="SM00849">
    <property type="entry name" value="Lactamase_B"/>
    <property type="match status" value="1"/>
</dbReference>
<dbReference type="GO" id="GO:0017001">
    <property type="term" value="P:antibiotic catabolic process"/>
    <property type="evidence" value="ECO:0007669"/>
    <property type="project" value="InterPro"/>
</dbReference>
<evidence type="ECO:0000256" key="5">
    <source>
        <dbReference type="ARBA" id="ARBA00011245"/>
    </source>
</evidence>
<gene>
    <name evidence="14" type="ORF">OSH07_22040</name>
</gene>
<dbReference type="PANTHER" id="PTHR42951:SF4">
    <property type="entry name" value="ACYL-COENZYME A THIOESTERASE MBLAC2"/>
    <property type="match status" value="1"/>
</dbReference>
<evidence type="ECO:0000259" key="13">
    <source>
        <dbReference type="SMART" id="SM00849"/>
    </source>
</evidence>
<comment type="catalytic activity">
    <reaction evidence="1">
        <text>a beta-lactam + H2O = a substituted beta-amino acid</text>
        <dbReference type="Rhea" id="RHEA:20401"/>
        <dbReference type="ChEBI" id="CHEBI:15377"/>
        <dbReference type="ChEBI" id="CHEBI:35627"/>
        <dbReference type="ChEBI" id="CHEBI:140347"/>
        <dbReference type="EC" id="3.5.2.6"/>
    </reaction>
</comment>
<comment type="caution">
    <text evidence="14">The sequence shown here is derived from an EMBL/GenBank/DDBJ whole genome shotgun (WGS) entry which is preliminary data.</text>
</comment>
<dbReference type="InterPro" id="IPR001018">
    <property type="entry name" value="Beta-lactamase_class-B_CS"/>
</dbReference>
<dbReference type="SUPFAM" id="SSF56281">
    <property type="entry name" value="Metallo-hydrolase/oxidoreductase"/>
    <property type="match status" value="1"/>
</dbReference>
<accession>A0A9X3E706</accession>
<evidence type="ECO:0000256" key="2">
    <source>
        <dbReference type="ARBA" id="ARBA00001947"/>
    </source>
</evidence>
<comment type="similarity">
    <text evidence="4">Belongs to the metallo-beta-lactamase superfamily. Class-B beta-lactamase family.</text>
</comment>
<dbReference type="InterPro" id="IPR001279">
    <property type="entry name" value="Metallo-B-lactamas"/>
</dbReference>